<accession>A0ABD2N377</accession>
<evidence type="ECO:0000313" key="2">
    <source>
        <dbReference type="Proteomes" id="UP001516400"/>
    </source>
</evidence>
<proteinExistence type="predicted"/>
<reference evidence="1 2" key="1">
    <citation type="journal article" date="2021" name="BMC Biol.">
        <title>Horizontally acquired antibacterial genes associated with adaptive radiation of ladybird beetles.</title>
        <authorList>
            <person name="Li H.S."/>
            <person name="Tang X.F."/>
            <person name="Huang Y.H."/>
            <person name="Xu Z.Y."/>
            <person name="Chen M.L."/>
            <person name="Du X.Y."/>
            <person name="Qiu B.Y."/>
            <person name="Chen P.T."/>
            <person name="Zhang W."/>
            <person name="Slipinski A."/>
            <person name="Escalona H.E."/>
            <person name="Waterhouse R.M."/>
            <person name="Zwick A."/>
            <person name="Pang H."/>
        </authorList>
    </citation>
    <scope>NUCLEOTIDE SEQUENCE [LARGE SCALE GENOMIC DNA]</scope>
    <source>
        <strain evidence="1">SYSU2018</strain>
    </source>
</reference>
<organism evidence="1 2">
    <name type="scientific">Cryptolaemus montrouzieri</name>
    <dbReference type="NCBI Taxonomy" id="559131"/>
    <lineage>
        <taxon>Eukaryota</taxon>
        <taxon>Metazoa</taxon>
        <taxon>Ecdysozoa</taxon>
        <taxon>Arthropoda</taxon>
        <taxon>Hexapoda</taxon>
        <taxon>Insecta</taxon>
        <taxon>Pterygota</taxon>
        <taxon>Neoptera</taxon>
        <taxon>Endopterygota</taxon>
        <taxon>Coleoptera</taxon>
        <taxon>Polyphaga</taxon>
        <taxon>Cucujiformia</taxon>
        <taxon>Coccinelloidea</taxon>
        <taxon>Coccinellidae</taxon>
        <taxon>Scymninae</taxon>
        <taxon>Scymnini</taxon>
        <taxon>Cryptolaemus</taxon>
    </lineage>
</organism>
<dbReference type="Proteomes" id="UP001516400">
    <property type="component" value="Unassembled WGS sequence"/>
</dbReference>
<sequence>MDNHEAHICLEVVRMAEANGVIFLTLSPHPAINYSLWTPPYMDHPRDRGYFPIVDKESPFMRLLGSLDRLIDQHPFK</sequence>
<dbReference type="EMBL" id="JABFTP020000062">
    <property type="protein sequence ID" value="KAL3272870.1"/>
    <property type="molecule type" value="Genomic_DNA"/>
</dbReference>
<evidence type="ECO:0000313" key="1">
    <source>
        <dbReference type="EMBL" id="KAL3272870.1"/>
    </source>
</evidence>
<protein>
    <submittedName>
        <fullName evidence="1">Uncharacterized protein</fullName>
    </submittedName>
</protein>
<keyword evidence="2" id="KW-1185">Reference proteome</keyword>
<dbReference type="AlphaFoldDB" id="A0ABD2N377"/>
<gene>
    <name evidence="1" type="ORF">HHI36_014331</name>
</gene>
<comment type="caution">
    <text evidence="1">The sequence shown here is derived from an EMBL/GenBank/DDBJ whole genome shotgun (WGS) entry which is preliminary data.</text>
</comment>
<name>A0ABD2N377_9CUCU</name>